<evidence type="ECO:0000256" key="1">
    <source>
        <dbReference type="ARBA" id="ARBA00001947"/>
    </source>
</evidence>
<evidence type="ECO:0000256" key="4">
    <source>
        <dbReference type="ARBA" id="ARBA00020837"/>
    </source>
</evidence>
<accession>A0A410PXQ8</accession>
<evidence type="ECO:0000256" key="7">
    <source>
        <dbReference type="ARBA" id="ARBA00022833"/>
    </source>
</evidence>
<comment type="function">
    <text evidence="10">Involved in 1,2-propanediol (1,2-PD) degradation by catalyzing the conversion of propanoyl-CoA to propanoyl-phosphate.</text>
</comment>
<name>A0A410PXQ8_9FIRM</name>
<comment type="catalytic activity">
    <reaction evidence="9 10">
        <text>propanoyl-CoA + phosphate = propanoyl phosphate + CoA</text>
        <dbReference type="Rhea" id="RHEA:28046"/>
        <dbReference type="ChEBI" id="CHEBI:43474"/>
        <dbReference type="ChEBI" id="CHEBI:57287"/>
        <dbReference type="ChEBI" id="CHEBI:57392"/>
        <dbReference type="ChEBI" id="CHEBI:58933"/>
        <dbReference type="EC" id="2.3.1.222"/>
    </reaction>
</comment>
<dbReference type="KEGG" id="amij:EQM06_11360"/>
<keyword evidence="6" id="KW-0479">Metal-binding</keyword>
<dbReference type="Pfam" id="PF06130">
    <property type="entry name" value="PTAC"/>
    <property type="match status" value="1"/>
</dbReference>
<evidence type="ECO:0000256" key="9">
    <source>
        <dbReference type="ARBA" id="ARBA00047589"/>
    </source>
</evidence>
<dbReference type="NCBIfam" id="NF011652">
    <property type="entry name" value="PRK15070.1"/>
    <property type="match status" value="1"/>
</dbReference>
<comment type="similarity">
    <text evidence="2 10">Belongs to the PduL family.</text>
</comment>
<proteinExistence type="inferred from homology"/>
<keyword evidence="7" id="KW-0862">Zinc</keyword>
<reference evidence="11 12" key="1">
    <citation type="submission" date="2019-01" db="EMBL/GenBank/DDBJ databases">
        <title>Draft genomes of a novel of Aminipila strains.</title>
        <authorList>
            <person name="Ma S."/>
        </authorList>
    </citation>
    <scope>NUCLEOTIDE SEQUENCE [LARGE SCALE GENOMIC DNA]</scope>
    <source>
        <strain evidence="12">JN-39</strain>
    </source>
</reference>
<keyword evidence="5 10" id="KW-0808">Transferase</keyword>
<keyword evidence="8 10" id="KW-0012">Acyltransferase</keyword>
<dbReference type="EMBL" id="CP035281">
    <property type="protein sequence ID" value="QAT43772.1"/>
    <property type="molecule type" value="Genomic_DNA"/>
</dbReference>
<gene>
    <name evidence="11" type="primary">pduL</name>
    <name evidence="11" type="ORF">EQM06_11360</name>
</gene>
<evidence type="ECO:0000313" key="12">
    <source>
        <dbReference type="Proteomes" id="UP000287601"/>
    </source>
</evidence>
<dbReference type="GO" id="GO:0046872">
    <property type="term" value="F:metal ion binding"/>
    <property type="evidence" value="ECO:0007669"/>
    <property type="project" value="UniProtKB-KW"/>
</dbReference>
<comment type="cofactor">
    <cofactor evidence="1">
        <name>Zn(2+)</name>
        <dbReference type="ChEBI" id="CHEBI:29105"/>
    </cofactor>
</comment>
<evidence type="ECO:0000313" key="11">
    <source>
        <dbReference type="EMBL" id="QAT43772.1"/>
    </source>
</evidence>
<evidence type="ECO:0000256" key="5">
    <source>
        <dbReference type="ARBA" id="ARBA00022679"/>
    </source>
</evidence>
<dbReference type="RefSeq" id="WP_128746480.1">
    <property type="nucleotide sequence ID" value="NZ_CP035281.1"/>
</dbReference>
<protein>
    <recommendedName>
        <fullName evidence="4 10">Phosphate propanoyltransferase</fullName>
        <ecNumber evidence="3 10">2.3.1.222</ecNumber>
    </recommendedName>
</protein>
<sequence>MDKLIQALKDTIMANGILQVETSARHVHLSQADLEQLFGKGHTLTPKRALSQPGQYLSEEKVTVVGPKGEKKVSVLGPVRSRTQVELSRSDCMSLGMSAPVRLSGELENSGAVVLKGPNGVVALSEGAIVAKAHIHMTPDMAEKLCLKDRQQVKLEVITDRPLVLQEVIVRVDEASSCKVHIDTDESNAAGCEDFTLGRIIK</sequence>
<dbReference type="UniPathway" id="UPA00621"/>
<evidence type="ECO:0000256" key="3">
    <source>
        <dbReference type="ARBA" id="ARBA00012206"/>
    </source>
</evidence>
<dbReference type="Proteomes" id="UP000287601">
    <property type="component" value="Chromosome"/>
</dbReference>
<evidence type="ECO:0000256" key="8">
    <source>
        <dbReference type="ARBA" id="ARBA00023315"/>
    </source>
</evidence>
<dbReference type="EC" id="2.3.1.222" evidence="3 10"/>
<evidence type="ECO:0000256" key="6">
    <source>
        <dbReference type="ARBA" id="ARBA00022723"/>
    </source>
</evidence>
<dbReference type="GO" id="GO:0051144">
    <property type="term" value="P:1,2-propanediol catabolic process"/>
    <property type="evidence" value="ECO:0007669"/>
    <property type="project" value="UniProtKB-UniPathway"/>
</dbReference>
<dbReference type="PIRSF" id="PIRSF010130">
    <property type="entry name" value="PduL"/>
    <property type="match status" value="1"/>
</dbReference>
<keyword evidence="12" id="KW-1185">Reference proteome</keyword>
<comment type="pathway">
    <text evidence="10">Polyol metabolism; 1,2-propanediol degradation.</text>
</comment>
<dbReference type="PANTHER" id="PTHR39453">
    <property type="entry name" value="PHOSPHATE PROPANOYLTRANSFERASE"/>
    <property type="match status" value="1"/>
</dbReference>
<organism evidence="11 12">
    <name type="scientific">Aminipila luticellarii</name>
    <dbReference type="NCBI Taxonomy" id="2507160"/>
    <lineage>
        <taxon>Bacteria</taxon>
        <taxon>Bacillati</taxon>
        <taxon>Bacillota</taxon>
        <taxon>Clostridia</taxon>
        <taxon>Peptostreptococcales</taxon>
        <taxon>Anaerovoracaceae</taxon>
        <taxon>Aminipila</taxon>
    </lineage>
</organism>
<dbReference type="InterPro" id="IPR008300">
    <property type="entry name" value="PTAC"/>
</dbReference>
<dbReference type="PANTHER" id="PTHR39453:SF1">
    <property type="entry name" value="PHOSPHATE PROPANOYLTRANSFERASE"/>
    <property type="match status" value="1"/>
</dbReference>
<dbReference type="AlphaFoldDB" id="A0A410PXQ8"/>
<evidence type="ECO:0000256" key="2">
    <source>
        <dbReference type="ARBA" id="ARBA00007342"/>
    </source>
</evidence>
<evidence type="ECO:0000256" key="10">
    <source>
        <dbReference type="PIRNR" id="PIRNR010130"/>
    </source>
</evidence>
<dbReference type="OrthoDB" id="9784365at2"/>
<dbReference type="GO" id="GO:0016747">
    <property type="term" value="F:acyltransferase activity, transferring groups other than amino-acyl groups"/>
    <property type="evidence" value="ECO:0007669"/>
    <property type="project" value="InterPro"/>
</dbReference>